<dbReference type="RefSeq" id="WP_054403749.1">
    <property type="nucleotide sequence ID" value="NZ_LIUT01000002.1"/>
</dbReference>
<protein>
    <recommendedName>
        <fullName evidence="1">Cthe-2314-like HEPN domain-containing protein</fullName>
    </recommendedName>
</protein>
<reference evidence="3" key="1">
    <citation type="submission" date="2015-08" db="EMBL/GenBank/DDBJ databases">
        <title>Genome sequencing project for genomic taxonomy and phylogenomics of Bacillus-like bacteria.</title>
        <authorList>
            <person name="Liu B."/>
            <person name="Wang J."/>
            <person name="Zhu Y."/>
            <person name="Liu G."/>
            <person name="Chen Q."/>
            <person name="Chen Z."/>
            <person name="Lan J."/>
            <person name="Che J."/>
            <person name="Ge C."/>
            <person name="Shi H."/>
            <person name="Pan Z."/>
            <person name="Liu X."/>
        </authorList>
    </citation>
    <scope>NUCLEOTIDE SEQUENCE [LARGE SCALE GENOMIC DNA]</scope>
    <source>
        <strain evidence="3">FJAT-22460</strain>
    </source>
</reference>
<dbReference type="PATRIC" id="fig|1705565.3.peg.298"/>
<gene>
    <name evidence="2" type="ORF">AM231_16980</name>
</gene>
<organism evidence="2 3">
    <name type="scientific">Paenibacillus solani</name>
    <dbReference type="NCBI Taxonomy" id="1705565"/>
    <lineage>
        <taxon>Bacteria</taxon>
        <taxon>Bacillati</taxon>
        <taxon>Bacillota</taxon>
        <taxon>Bacilli</taxon>
        <taxon>Bacillales</taxon>
        <taxon>Paenibacillaceae</taxon>
        <taxon>Paenibacillus</taxon>
    </lineage>
</organism>
<dbReference type="EMBL" id="LIUT01000002">
    <property type="protein sequence ID" value="KOR87598.1"/>
    <property type="molecule type" value="Genomic_DNA"/>
</dbReference>
<dbReference type="InterPro" id="IPR041394">
    <property type="entry name" value="HEPN_Cthe2314"/>
</dbReference>
<evidence type="ECO:0000313" key="2">
    <source>
        <dbReference type="EMBL" id="KOR87598.1"/>
    </source>
</evidence>
<accession>A0A0M1NZA7</accession>
<evidence type="ECO:0000313" key="3">
    <source>
        <dbReference type="Proteomes" id="UP000036932"/>
    </source>
</evidence>
<proteinExistence type="predicted"/>
<dbReference type="AlphaFoldDB" id="A0A0M1NZA7"/>
<dbReference type="Pfam" id="PF18730">
    <property type="entry name" value="HEPN_Cthe2314"/>
    <property type="match status" value="1"/>
</dbReference>
<feature type="domain" description="Cthe-2314-like HEPN" evidence="1">
    <location>
        <begin position="83"/>
        <end position="207"/>
    </location>
</feature>
<evidence type="ECO:0000259" key="1">
    <source>
        <dbReference type="Pfam" id="PF18730"/>
    </source>
</evidence>
<comment type="caution">
    <text evidence="2">The sequence shown here is derived from an EMBL/GenBank/DDBJ whole genome shotgun (WGS) entry which is preliminary data.</text>
</comment>
<keyword evidence="3" id="KW-1185">Reference proteome</keyword>
<sequence>MEYIRDLITSKEFDRIAREFPLDSVLVTNKLILKIDKRFENTTLEDLNMNTEQFTKFTEIKYWLQLIEYDLACTHGCLVYLTYKIEKDYFKNTTEKMTVMDVQDFSFFFESALSKLFTLVERVAQFINCLFSLKLIEDKLGSNGVSIKNVIRKLQERDLIEIKECIQIIDNESEKLRKLRNAITHHFHPLNSPFYIHSNVNGVVRIDRAKLFAKDIINKELISSFQISFDNINDMINMLVGVAVGYFKIDCILIKDRTVVDATHLRIGFESLIKEDASFG</sequence>
<dbReference type="Proteomes" id="UP000036932">
    <property type="component" value="Unassembled WGS sequence"/>
</dbReference>
<name>A0A0M1NZA7_9BACL</name>